<keyword evidence="4 5" id="KW-1015">Disulfide bond</keyword>
<keyword evidence="8" id="KW-1185">Reference proteome</keyword>
<reference evidence="7 8" key="1">
    <citation type="submission" date="2013-05" db="EMBL/GenBank/DDBJ databases">
        <title>Draft genome of the parasitic nematode Anyclostoma ceylanicum.</title>
        <authorList>
            <person name="Mitreva M."/>
        </authorList>
    </citation>
    <scope>NUCLEOTIDE SEQUENCE [LARGE SCALE GENOMIC DNA]</scope>
</reference>
<dbReference type="PANTHER" id="PTHR24043:SF8">
    <property type="entry name" value="EGF-LIKE DOMAIN-CONTAINING PROTEIN"/>
    <property type="match status" value="1"/>
</dbReference>
<evidence type="ECO:0000256" key="1">
    <source>
        <dbReference type="ARBA" id="ARBA00022536"/>
    </source>
</evidence>
<feature type="disulfide bond" evidence="5">
    <location>
        <begin position="361"/>
        <end position="370"/>
    </location>
</feature>
<sequence>MPWISSSHNYFLQTGKCICRAGFYGPLCKRRCPIGFYGPSCAKKCQCAEGLRCDAVTGDCAKKCPPGYTGELCDKAIVLHGAVVAVCAPGTYGYDCEQRCECSEPGQPKACHHVTGTCSCLPGLTGVMCDTPCPSGLYGPNCAFECACQNGAECNAKDGSCICPPGFYGASCSEVCPSGRYGTDCMKLCDCQNGAICSPDCLKRCDCADGMHCDPSDGECICPPGKRGAKCDQDCEPGRFGAGCRGICACSNGASCDGVSGACTCTPGWRGKRCDRPCPDGRYGEECRFICDCATSNDTTLYNPFVARCDHVTGDCRCPPGWTGPDCATPCPPGRWGSGCNSECECANGATCDRLTGFCDCPAGFMGKNCETDANGLVPPAILEQTARKSVSAKMELRVTQLVDTAPVKLVGEGENAIDVSTLYAPKGPLERVAGRNANAKRTPIVIQLTANASVNQATSAMTARACKCAPGFTGLTCNQVCPEGRWGPGCKDKCRCANGAHCDPTTGECKCNLGYMGTTCEQSCPSGKYGLNCTLDCECHGNARCDPVQGCCDCPPGRYGTRCQFAAPFQFALLDFMVGTVASRVRAKTVPLVSQETGSVSVLLGLKEIIIVIVCRQGRYGENCQHKCQCYNGATCDRKTGRCSCAPGYLGPTCQHEMRGMFYQRA</sequence>
<feature type="disulfide bond" evidence="5">
    <location>
        <begin position="512"/>
        <end position="521"/>
    </location>
</feature>
<evidence type="ECO:0000256" key="3">
    <source>
        <dbReference type="ARBA" id="ARBA00022737"/>
    </source>
</evidence>
<dbReference type="SMART" id="SM00180">
    <property type="entry name" value="EGF_Lam"/>
    <property type="match status" value="11"/>
</dbReference>
<dbReference type="EMBL" id="KE124950">
    <property type="protein sequence ID" value="EPB74279.1"/>
    <property type="molecule type" value="Genomic_DNA"/>
</dbReference>
<evidence type="ECO:0000256" key="5">
    <source>
        <dbReference type="PROSITE-ProRule" id="PRU00076"/>
    </source>
</evidence>
<dbReference type="Gene3D" id="2.170.300.10">
    <property type="entry name" value="Tie2 ligand-binding domain superfamily"/>
    <property type="match status" value="6"/>
</dbReference>
<evidence type="ECO:0000313" key="8">
    <source>
        <dbReference type="Proteomes" id="UP000054495"/>
    </source>
</evidence>
<keyword evidence="2" id="KW-0732">Signal</keyword>
<evidence type="ECO:0000259" key="6">
    <source>
        <dbReference type="PROSITE" id="PS50026"/>
    </source>
</evidence>
<proteinExistence type="predicted"/>
<dbReference type="PROSITE" id="PS50026">
    <property type="entry name" value="EGF_3"/>
    <property type="match status" value="4"/>
</dbReference>
<dbReference type="Pfam" id="PF00053">
    <property type="entry name" value="EGF_laminin"/>
    <property type="match status" value="5"/>
</dbReference>
<dbReference type="PROSITE" id="PS01186">
    <property type="entry name" value="EGF_2"/>
    <property type="match status" value="2"/>
</dbReference>
<gene>
    <name evidence="7" type="ORF">ANCCEY_06618</name>
</gene>
<feature type="disulfide bond" evidence="5">
    <location>
        <begin position="646"/>
        <end position="655"/>
    </location>
</feature>
<name>A0A0D6LQZ7_9BILA</name>
<dbReference type="GO" id="GO:0005044">
    <property type="term" value="F:scavenger receptor activity"/>
    <property type="evidence" value="ECO:0007669"/>
    <property type="project" value="InterPro"/>
</dbReference>
<dbReference type="Proteomes" id="UP000054495">
    <property type="component" value="Unassembled WGS sequence"/>
</dbReference>
<dbReference type="PRINTS" id="PR00011">
    <property type="entry name" value="EGFLAMININ"/>
</dbReference>
<feature type="domain" description="EGF-like" evidence="6">
    <location>
        <begin position="492"/>
        <end position="522"/>
    </location>
</feature>
<dbReference type="InterPro" id="IPR000742">
    <property type="entry name" value="EGF"/>
</dbReference>
<organism evidence="7 8">
    <name type="scientific">Ancylostoma ceylanicum</name>
    <dbReference type="NCBI Taxonomy" id="53326"/>
    <lineage>
        <taxon>Eukaryota</taxon>
        <taxon>Metazoa</taxon>
        <taxon>Ecdysozoa</taxon>
        <taxon>Nematoda</taxon>
        <taxon>Chromadorea</taxon>
        <taxon>Rhabditida</taxon>
        <taxon>Rhabditina</taxon>
        <taxon>Rhabditomorpha</taxon>
        <taxon>Strongyloidea</taxon>
        <taxon>Ancylostomatidae</taxon>
        <taxon>Ancylostomatinae</taxon>
        <taxon>Ancylostoma</taxon>
    </lineage>
</organism>
<evidence type="ECO:0000313" key="7">
    <source>
        <dbReference type="EMBL" id="EPB74279.1"/>
    </source>
</evidence>
<feature type="domain" description="EGF-like" evidence="6">
    <location>
        <begin position="341"/>
        <end position="371"/>
    </location>
</feature>
<dbReference type="SMART" id="SM00181">
    <property type="entry name" value="EGF"/>
    <property type="match status" value="10"/>
</dbReference>
<dbReference type="InterPro" id="IPR002049">
    <property type="entry name" value="LE_dom"/>
</dbReference>
<evidence type="ECO:0000256" key="2">
    <source>
        <dbReference type="ARBA" id="ARBA00022729"/>
    </source>
</evidence>
<dbReference type="PROSITE" id="PS00022">
    <property type="entry name" value="EGF_1"/>
    <property type="match status" value="5"/>
</dbReference>
<dbReference type="AlphaFoldDB" id="A0A0D6LQZ7"/>
<keyword evidence="3" id="KW-0677">Repeat</keyword>
<accession>A0A0D6LQZ7</accession>
<keyword evidence="1 5" id="KW-0245">EGF-like domain</keyword>
<dbReference type="FunFam" id="2.170.300.10:FF:000041">
    <property type="entry name" value="Tyrosine protein kinase receptor tie-1, putative"/>
    <property type="match status" value="3"/>
</dbReference>
<feature type="domain" description="EGF-like" evidence="6">
    <location>
        <begin position="621"/>
        <end position="656"/>
    </location>
</feature>
<dbReference type="PANTHER" id="PTHR24043">
    <property type="entry name" value="SCAVENGER RECEPTOR CLASS F"/>
    <property type="match status" value="1"/>
</dbReference>
<evidence type="ECO:0000256" key="4">
    <source>
        <dbReference type="ARBA" id="ARBA00023157"/>
    </source>
</evidence>
<comment type="caution">
    <text evidence="5">Lacks conserved residue(s) required for the propagation of feature annotation.</text>
</comment>
<feature type="disulfide bond" evidence="5">
    <location>
        <begin position="163"/>
        <end position="172"/>
    </location>
</feature>
<protein>
    <submittedName>
        <fullName evidence="7">EGF-like domain protein</fullName>
    </submittedName>
</protein>
<dbReference type="InterPro" id="IPR042635">
    <property type="entry name" value="MEGF10/SREC1/2-like"/>
</dbReference>
<feature type="domain" description="EGF-like" evidence="6">
    <location>
        <begin position="143"/>
        <end position="173"/>
    </location>
</feature>